<dbReference type="HAMAP" id="MF_00360">
    <property type="entry name" value="Ribosomal_bS6"/>
    <property type="match status" value="1"/>
</dbReference>
<keyword evidence="3" id="KW-0687">Ribonucleoprotein</keyword>
<dbReference type="GO" id="GO:0003735">
    <property type="term" value="F:structural constituent of ribosome"/>
    <property type="evidence" value="ECO:0007669"/>
    <property type="project" value="InterPro"/>
</dbReference>
<accession>A0A1F8F206</accession>
<keyword evidence="3" id="KW-0689">Ribosomal protein</keyword>
<proteinExistence type="inferred from homology"/>
<dbReference type="InterPro" id="IPR000529">
    <property type="entry name" value="Ribosomal_bS6"/>
</dbReference>
<keyword evidence="3" id="KW-0694">RNA-binding</keyword>
<dbReference type="Gene3D" id="3.30.70.60">
    <property type="match status" value="1"/>
</dbReference>
<dbReference type="EMBL" id="MGJM01000010">
    <property type="protein sequence ID" value="OGN06718.1"/>
    <property type="molecule type" value="Genomic_DNA"/>
</dbReference>
<organism evidence="5 6">
    <name type="scientific">Candidatus Yanofskybacteria bacterium RIFCSPHIGHO2_01_FULL_48_25b</name>
    <dbReference type="NCBI Taxonomy" id="1802672"/>
    <lineage>
        <taxon>Bacteria</taxon>
        <taxon>Candidatus Yanofskyibacteriota</taxon>
    </lineage>
</organism>
<protein>
    <recommendedName>
        <fullName evidence="2 3">Small ribosomal subunit protein bS6</fullName>
    </recommendedName>
</protein>
<reference evidence="5 6" key="1">
    <citation type="journal article" date="2016" name="Nat. Commun.">
        <title>Thousands of microbial genomes shed light on interconnected biogeochemical processes in an aquifer system.</title>
        <authorList>
            <person name="Anantharaman K."/>
            <person name="Brown C.T."/>
            <person name="Hug L.A."/>
            <person name="Sharon I."/>
            <person name="Castelle C.J."/>
            <person name="Probst A.J."/>
            <person name="Thomas B.C."/>
            <person name="Singh A."/>
            <person name="Wilkins M.J."/>
            <person name="Karaoz U."/>
            <person name="Brodie E.L."/>
            <person name="Williams K.H."/>
            <person name="Hubbard S.S."/>
            <person name="Banfield J.F."/>
        </authorList>
    </citation>
    <scope>NUCLEOTIDE SEQUENCE [LARGE SCALE GENOMIC DNA]</scope>
</reference>
<feature type="compositionally biased region" description="Low complexity" evidence="4">
    <location>
        <begin position="129"/>
        <end position="140"/>
    </location>
</feature>
<dbReference type="InterPro" id="IPR020814">
    <property type="entry name" value="Ribosomal_S6_plastid/chlpt"/>
</dbReference>
<dbReference type="Pfam" id="PF01250">
    <property type="entry name" value="Ribosomal_S6"/>
    <property type="match status" value="1"/>
</dbReference>
<dbReference type="SUPFAM" id="SSF54995">
    <property type="entry name" value="Ribosomal protein S6"/>
    <property type="match status" value="1"/>
</dbReference>
<dbReference type="GO" id="GO:1990904">
    <property type="term" value="C:ribonucleoprotein complex"/>
    <property type="evidence" value="ECO:0007669"/>
    <property type="project" value="UniProtKB-KW"/>
</dbReference>
<name>A0A1F8F206_9BACT</name>
<comment type="similarity">
    <text evidence="1 3">Belongs to the bacterial ribosomal protein bS6 family.</text>
</comment>
<dbReference type="GO" id="GO:0005840">
    <property type="term" value="C:ribosome"/>
    <property type="evidence" value="ECO:0007669"/>
    <property type="project" value="UniProtKB-KW"/>
</dbReference>
<keyword evidence="3" id="KW-0699">rRNA-binding</keyword>
<dbReference type="InterPro" id="IPR035980">
    <property type="entry name" value="Ribosomal_bS6_sf"/>
</dbReference>
<dbReference type="Proteomes" id="UP000177605">
    <property type="component" value="Unassembled WGS sequence"/>
</dbReference>
<evidence type="ECO:0000313" key="6">
    <source>
        <dbReference type="Proteomes" id="UP000177605"/>
    </source>
</evidence>
<dbReference type="GO" id="GO:0006412">
    <property type="term" value="P:translation"/>
    <property type="evidence" value="ECO:0007669"/>
    <property type="project" value="UniProtKB-UniRule"/>
</dbReference>
<sequence length="157" mass="17685">MSEVHRNYELSFHINPNLEEAGISAIAAELKDQLTKNGASVTFAKEPERQRLSYPIDHNNQSFFGYIQFNLSGGEDKDTAAGLAGVEEYIKLNNDILRSLIIRMPSDIQKSQALERQMKARERLEKRAQAATKAAPQKPAADSEKLEKEVEEIIEKL</sequence>
<comment type="function">
    <text evidence="3">Binds together with bS18 to 16S ribosomal RNA.</text>
</comment>
<evidence type="ECO:0000256" key="4">
    <source>
        <dbReference type="SAM" id="MobiDB-lite"/>
    </source>
</evidence>
<feature type="compositionally biased region" description="Basic and acidic residues" evidence="4">
    <location>
        <begin position="116"/>
        <end position="128"/>
    </location>
</feature>
<dbReference type="CDD" id="cd00473">
    <property type="entry name" value="bS6"/>
    <property type="match status" value="1"/>
</dbReference>
<evidence type="ECO:0000256" key="1">
    <source>
        <dbReference type="ARBA" id="ARBA00009512"/>
    </source>
</evidence>
<dbReference type="InterPro" id="IPR014717">
    <property type="entry name" value="Transl_elong_EF1B/ribsomal_bS6"/>
</dbReference>
<comment type="caution">
    <text evidence="5">The sequence shown here is derived from an EMBL/GenBank/DDBJ whole genome shotgun (WGS) entry which is preliminary data.</text>
</comment>
<dbReference type="GO" id="GO:0019843">
    <property type="term" value="F:rRNA binding"/>
    <property type="evidence" value="ECO:0007669"/>
    <property type="project" value="UniProtKB-UniRule"/>
</dbReference>
<evidence type="ECO:0000256" key="3">
    <source>
        <dbReference type="HAMAP-Rule" id="MF_00360"/>
    </source>
</evidence>
<evidence type="ECO:0000313" key="5">
    <source>
        <dbReference type="EMBL" id="OGN06718.1"/>
    </source>
</evidence>
<evidence type="ECO:0000256" key="2">
    <source>
        <dbReference type="ARBA" id="ARBA00035294"/>
    </source>
</evidence>
<dbReference type="AlphaFoldDB" id="A0A1F8F206"/>
<gene>
    <name evidence="3" type="primary">rpsF</name>
    <name evidence="5" type="ORF">A2669_00070</name>
</gene>
<feature type="region of interest" description="Disordered" evidence="4">
    <location>
        <begin position="116"/>
        <end position="147"/>
    </location>
</feature>